<dbReference type="SUPFAM" id="SSF52047">
    <property type="entry name" value="RNI-like"/>
    <property type="match status" value="1"/>
</dbReference>
<evidence type="ECO:0008006" key="3">
    <source>
        <dbReference type="Google" id="ProtNLM"/>
    </source>
</evidence>
<dbReference type="Gene3D" id="3.80.10.10">
    <property type="entry name" value="Ribonuclease Inhibitor"/>
    <property type="match status" value="1"/>
</dbReference>
<dbReference type="OrthoDB" id="612216at2759"/>
<reference evidence="1 2" key="1">
    <citation type="journal article" date="2015" name="Genome Biol. Evol.">
        <title>Phylogenomic analyses indicate that early fungi evolved digesting cell walls of algal ancestors of land plants.</title>
        <authorList>
            <person name="Chang Y."/>
            <person name="Wang S."/>
            <person name="Sekimoto S."/>
            <person name="Aerts A.L."/>
            <person name="Choi C."/>
            <person name="Clum A."/>
            <person name="LaButti K.M."/>
            <person name="Lindquist E.A."/>
            <person name="Yee Ngan C."/>
            <person name="Ohm R.A."/>
            <person name="Salamov A.A."/>
            <person name="Grigoriev I.V."/>
            <person name="Spatafora J.W."/>
            <person name="Berbee M.L."/>
        </authorList>
    </citation>
    <scope>NUCLEOTIDE SEQUENCE [LARGE SCALE GENOMIC DNA]</scope>
    <source>
        <strain evidence="1 2">NRRL 28638</strain>
    </source>
</reference>
<evidence type="ECO:0000313" key="2">
    <source>
        <dbReference type="Proteomes" id="UP000070444"/>
    </source>
</evidence>
<name>A0A137NR70_CONC2</name>
<gene>
    <name evidence="1" type="ORF">CONCODRAFT_13273</name>
</gene>
<proteinExistence type="predicted"/>
<keyword evidence="2" id="KW-1185">Reference proteome</keyword>
<evidence type="ECO:0000313" key="1">
    <source>
        <dbReference type="EMBL" id="KXN65222.1"/>
    </source>
</evidence>
<dbReference type="InterPro" id="IPR032675">
    <property type="entry name" value="LRR_dom_sf"/>
</dbReference>
<accession>A0A137NR70</accession>
<dbReference type="EMBL" id="KQ964943">
    <property type="protein sequence ID" value="KXN65222.1"/>
    <property type="molecule type" value="Genomic_DNA"/>
</dbReference>
<dbReference type="Proteomes" id="UP000070444">
    <property type="component" value="Unassembled WGS sequence"/>
</dbReference>
<organism evidence="1 2">
    <name type="scientific">Conidiobolus coronatus (strain ATCC 28846 / CBS 209.66 / NRRL 28638)</name>
    <name type="common">Delacroixia coronata</name>
    <dbReference type="NCBI Taxonomy" id="796925"/>
    <lineage>
        <taxon>Eukaryota</taxon>
        <taxon>Fungi</taxon>
        <taxon>Fungi incertae sedis</taxon>
        <taxon>Zoopagomycota</taxon>
        <taxon>Entomophthoromycotina</taxon>
        <taxon>Entomophthoromycetes</taxon>
        <taxon>Entomophthorales</taxon>
        <taxon>Ancylistaceae</taxon>
        <taxon>Conidiobolus</taxon>
    </lineage>
</organism>
<dbReference type="AlphaFoldDB" id="A0A137NR70"/>
<protein>
    <recommendedName>
        <fullName evidence="3">F-box domain-containing protein</fullName>
    </recommendedName>
</protein>
<sequence>MNNNEFNKVNWINIFILNNFQKFFNLKELQDLSKISKLTRLKLKSSIFKYIRLVNKSKYLNGTFVKSFNSKSFDEISRVAYMDGDEVQKSVRIQKSLNDINSELQDIKHLANNLHMYDVMRSGYYICPILNNFANLSSLMIRSSTIPYSIFQKLGEYFPTLKTIELYNIVLSKSTTDSPNPNEIIFPLNLTNLMIGCVEVTDMSILSDPYKMVLNDFNPYARSNFSLPNISLPSLKELRFVKCAGWNNGLEEFLEKNPGLEQLTIDTFNPNMSKRFTSLKSLSLELVNMYENLQNLIVNHNIKTLKVNIEDDYYYEKFEKVCLMCPSIEFLHFNVCNIDTYQKAYSNYLIPILRKLPNLKTLELPIYAEDPIQIDVDDFPQIKKIIFVTDDVRNLQVYFDGNPSLQQIEFISASYDICEEDIWDKYGHCSGWRFKFYEKKVIGYIVY</sequence>